<reference evidence="1" key="1">
    <citation type="submission" date="2018-02" db="EMBL/GenBank/DDBJ databases">
        <title>Rhizophora mucronata_Transcriptome.</title>
        <authorList>
            <person name="Meera S.P."/>
            <person name="Sreeshan A."/>
            <person name="Augustine A."/>
        </authorList>
    </citation>
    <scope>NUCLEOTIDE SEQUENCE</scope>
    <source>
        <tissue evidence="1">Leaf</tissue>
    </source>
</reference>
<organism evidence="1">
    <name type="scientific">Rhizophora mucronata</name>
    <name type="common">Asiatic mangrove</name>
    <dbReference type="NCBI Taxonomy" id="61149"/>
    <lineage>
        <taxon>Eukaryota</taxon>
        <taxon>Viridiplantae</taxon>
        <taxon>Streptophyta</taxon>
        <taxon>Embryophyta</taxon>
        <taxon>Tracheophyta</taxon>
        <taxon>Spermatophyta</taxon>
        <taxon>Magnoliopsida</taxon>
        <taxon>eudicotyledons</taxon>
        <taxon>Gunneridae</taxon>
        <taxon>Pentapetalae</taxon>
        <taxon>rosids</taxon>
        <taxon>fabids</taxon>
        <taxon>Malpighiales</taxon>
        <taxon>Rhizophoraceae</taxon>
        <taxon>Rhizophora</taxon>
    </lineage>
</organism>
<sequence length="18" mass="2174">MHVHESIIGRRCAKKNFF</sequence>
<dbReference type="AlphaFoldDB" id="A0A2P2PUM6"/>
<evidence type="ECO:0000313" key="1">
    <source>
        <dbReference type="EMBL" id="MBX58444.1"/>
    </source>
</evidence>
<proteinExistence type="predicted"/>
<protein>
    <submittedName>
        <fullName evidence="1">Uncharacterized protein</fullName>
    </submittedName>
</protein>
<accession>A0A2P2PUM6</accession>
<name>A0A2P2PUM6_RHIMU</name>
<dbReference type="EMBL" id="GGEC01077960">
    <property type="protein sequence ID" value="MBX58444.1"/>
    <property type="molecule type" value="Transcribed_RNA"/>
</dbReference>